<dbReference type="EMBL" id="JANHOG010000798">
    <property type="protein sequence ID" value="KAJ3551458.1"/>
    <property type="molecule type" value="Genomic_DNA"/>
</dbReference>
<keyword evidence="2" id="KW-1185">Reference proteome</keyword>
<gene>
    <name evidence="1" type="ORF">NM688_g4688</name>
</gene>
<accession>A0ACC1T2B3</accession>
<evidence type="ECO:0000313" key="2">
    <source>
        <dbReference type="Proteomes" id="UP001148662"/>
    </source>
</evidence>
<organism evidence="1 2">
    <name type="scientific">Phlebia brevispora</name>
    <dbReference type="NCBI Taxonomy" id="194682"/>
    <lineage>
        <taxon>Eukaryota</taxon>
        <taxon>Fungi</taxon>
        <taxon>Dikarya</taxon>
        <taxon>Basidiomycota</taxon>
        <taxon>Agaricomycotina</taxon>
        <taxon>Agaricomycetes</taxon>
        <taxon>Polyporales</taxon>
        <taxon>Meruliaceae</taxon>
        <taxon>Phlebia</taxon>
    </lineage>
</organism>
<sequence>MASSRCQPRFESATRSSSANAVKPWMPRDSSDVSVRTAWGPDDSRMNTDLDTAVYHGHVDAAQAYLYVFAAFLLMSTAAHLRSSAIDFVHAAGFHLDTHIINIIDLPPSTFAQYMSPAHSSMEAHNVKELTHRNMMKQTVELKSAGAAETDFDSEAVADETGSVFVEQEPSAGKPERAIFELEIPREWRFSRISYPGRGPVWWDLKDGLWPPAA</sequence>
<dbReference type="Proteomes" id="UP001148662">
    <property type="component" value="Unassembled WGS sequence"/>
</dbReference>
<reference evidence="1" key="1">
    <citation type="submission" date="2022-07" db="EMBL/GenBank/DDBJ databases">
        <title>Genome Sequence of Phlebia brevispora.</title>
        <authorList>
            <person name="Buettner E."/>
        </authorList>
    </citation>
    <scope>NUCLEOTIDE SEQUENCE</scope>
    <source>
        <strain evidence="1">MPL23</strain>
    </source>
</reference>
<comment type="caution">
    <text evidence="1">The sequence shown here is derived from an EMBL/GenBank/DDBJ whole genome shotgun (WGS) entry which is preliminary data.</text>
</comment>
<protein>
    <submittedName>
        <fullName evidence="1">Uncharacterized protein</fullName>
    </submittedName>
</protein>
<name>A0ACC1T2B3_9APHY</name>
<evidence type="ECO:0000313" key="1">
    <source>
        <dbReference type="EMBL" id="KAJ3551458.1"/>
    </source>
</evidence>
<proteinExistence type="predicted"/>